<dbReference type="AlphaFoldDB" id="A0A0D3KSD6"/>
<dbReference type="Gene3D" id="3.30.420.40">
    <property type="match status" value="1"/>
</dbReference>
<dbReference type="RefSeq" id="XP_005791100.1">
    <property type="nucleotide sequence ID" value="XM_005791043.1"/>
</dbReference>
<keyword evidence="2" id="KW-1185">Reference proteome</keyword>
<reference evidence="1" key="2">
    <citation type="submission" date="2024-10" db="UniProtKB">
        <authorList>
            <consortium name="EnsemblProtists"/>
        </authorList>
    </citation>
    <scope>IDENTIFICATION</scope>
</reference>
<evidence type="ECO:0000313" key="2">
    <source>
        <dbReference type="Proteomes" id="UP000013827"/>
    </source>
</evidence>
<name>A0A0D3KSD6_EMIH1</name>
<dbReference type="EnsemblProtists" id="EOD38671">
    <property type="protein sequence ID" value="EOD38671"/>
    <property type="gene ID" value="EMIHUDRAFT_260705"/>
</dbReference>
<evidence type="ECO:0000313" key="1">
    <source>
        <dbReference type="EnsemblProtists" id="EOD38671"/>
    </source>
</evidence>
<dbReference type="Proteomes" id="UP000013827">
    <property type="component" value="Unassembled WGS sequence"/>
</dbReference>
<organism evidence="1 2">
    <name type="scientific">Emiliania huxleyi (strain CCMP1516)</name>
    <dbReference type="NCBI Taxonomy" id="280463"/>
    <lineage>
        <taxon>Eukaryota</taxon>
        <taxon>Haptista</taxon>
        <taxon>Haptophyta</taxon>
        <taxon>Prymnesiophyceae</taxon>
        <taxon>Isochrysidales</taxon>
        <taxon>Noelaerhabdaceae</taxon>
        <taxon>Emiliania</taxon>
    </lineage>
</organism>
<dbReference type="GeneID" id="17283943"/>
<accession>A0A0D3KSD6</accession>
<proteinExistence type="predicted"/>
<reference evidence="2" key="1">
    <citation type="journal article" date="2013" name="Nature">
        <title>Pan genome of the phytoplankton Emiliania underpins its global distribution.</title>
        <authorList>
            <person name="Read B.A."/>
            <person name="Kegel J."/>
            <person name="Klute M.J."/>
            <person name="Kuo A."/>
            <person name="Lefebvre S.C."/>
            <person name="Maumus F."/>
            <person name="Mayer C."/>
            <person name="Miller J."/>
            <person name="Monier A."/>
            <person name="Salamov A."/>
            <person name="Young J."/>
            <person name="Aguilar M."/>
            <person name="Claverie J.M."/>
            <person name="Frickenhaus S."/>
            <person name="Gonzalez K."/>
            <person name="Herman E.K."/>
            <person name="Lin Y.C."/>
            <person name="Napier J."/>
            <person name="Ogata H."/>
            <person name="Sarno A.F."/>
            <person name="Shmutz J."/>
            <person name="Schroeder D."/>
            <person name="de Vargas C."/>
            <person name="Verret F."/>
            <person name="von Dassow P."/>
            <person name="Valentin K."/>
            <person name="Van de Peer Y."/>
            <person name="Wheeler G."/>
            <person name="Dacks J.B."/>
            <person name="Delwiche C.F."/>
            <person name="Dyhrman S.T."/>
            <person name="Glockner G."/>
            <person name="John U."/>
            <person name="Richards T."/>
            <person name="Worden A.Z."/>
            <person name="Zhang X."/>
            <person name="Grigoriev I.V."/>
            <person name="Allen A.E."/>
            <person name="Bidle K."/>
            <person name="Borodovsky M."/>
            <person name="Bowler C."/>
            <person name="Brownlee C."/>
            <person name="Cock J.M."/>
            <person name="Elias M."/>
            <person name="Gladyshev V.N."/>
            <person name="Groth M."/>
            <person name="Guda C."/>
            <person name="Hadaegh A."/>
            <person name="Iglesias-Rodriguez M.D."/>
            <person name="Jenkins J."/>
            <person name="Jones B.M."/>
            <person name="Lawson T."/>
            <person name="Leese F."/>
            <person name="Lindquist E."/>
            <person name="Lobanov A."/>
            <person name="Lomsadze A."/>
            <person name="Malik S.B."/>
            <person name="Marsh M.E."/>
            <person name="Mackinder L."/>
            <person name="Mock T."/>
            <person name="Mueller-Roeber B."/>
            <person name="Pagarete A."/>
            <person name="Parker M."/>
            <person name="Probert I."/>
            <person name="Quesneville H."/>
            <person name="Raines C."/>
            <person name="Rensing S.A."/>
            <person name="Riano-Pachon D.M."/>
            <person name="Richier S."/>
            <person name="Rokitta S."/>
            <person name="Shiraiwa Y."/>
            <person name="Soanes D.M."/>
            <person name="van der Giezen M."/>
            <person name="Wahlund T.M."/>
            <person name="Williams B."/>
            <person name="Wilson W."/>
            <person name="Wolfe G."/>
            <person name="Wurch L.L."/>
        </authorList>
    </citation>
    <scope>NUCLEOTIDE SEQUENCE</scope>
</reference>
<dbReference type="KEGG" id="ehx:EMIHUDRAFT_260705"/>
<sequence length="128" mass="13807">MRMGQNPLPQRIVDFSTREWKLGLAGDEAPSLELAAAASYEHRLARYLEWYASLAEPPAVAICSCRALTDPGGALAVAFAAPGIQHVHVACQENLAVLASGRTTALLLNLDEDRTTALPVYKGYLVEE</sequence>
<dbReference type="HOGENOM" id="CLU_1965360_0_0_1"/>
<protein>
    <submittedName>
        <fullName evidence="1">Uncharacterized protein</fullName>
    </submittedName>
</protein>
<dbReference type="PaxDb" id="2903-EOD38671"/>